<dbReference type="GeneID" id="117564104"/>
<dbReference type="GO" id="GO:0005968">
    <property type="term" value="C:Rab-protein geranylgeranyltransferase complex"/>
    <property type="evidence" value="ECO:0007669"/>
    <property type="project" value="UniProtKB-UniRule"/>
</dbReference>
<comment type="subunit">
    <text evidence="11">Heterotrimer composed of RABGGTA, RABGGTB and CHM; within this trimer, RABGGTA and RABGGTB form the catalytic component B, while CHM (component A) mediates peptide substrate binding. The Rab GGTase dimer (RGGT) interacts with CHM (component A) prior to Rab protein binding; the association is stabilized by geranylgeranyl pyrophosphate (GGpp). The CHM:RGGT:Rab complex is destabilized by GGpp. Interaction of RABGGTB with prenylated PTP4A2 precludes its association with RABGGTA and inhibits enzyme activity. Interacts with CHODL. Interacts with non-phosphorylated form of RAB8A; phosphorylation of RAB8A at 'Thr-72' disrupts this interaction.</text>
</comment>
<dbReference type="GO" id="GO:0046872">
    <property type="term" value="F:metal ion binding"/>
    <property type="evidence" value="ECO:0007669"/>
    <property type="project" value="UniProtKB-KW"/>
</dbReference>
<evidence type="ECO:0000256" key="3">
    <source>
        <dbReference type="ARBA" id="ARBA00012656"/>
    </source>
</evidence>
<comment type="similarity">
    <text evidence="2 13">Belongs to the protein prenyltransferase subunit beta family.</text>
</comment>
<evidence type="ECO:0000256" key="12">
    <source>
        <dbReference type="ARBA" id="ARBA00069127"/>
    </source>
</evidence>
<dbReference type="AlphaFoldDB" id="A0A6P8W4T4"/>
<keyword evidence="5 13" id="KW-0637">Prenyltransferase</keyword>
<keyword evidence="4" id="KW-0597">Phosphoprotein</keyword>
<evidence type="ECO:0000256" key="10">
    <source>
        <dbReference type="ARBA" id="ARBA00047658"/>
    </source>
</evidence>
<dbReference type="RefSeq" id="XP_034098641.1">
    <property type="nucleotide sequence ID" value="XM_034242750.2"/>
</dbReference>
<evidence type="ECO:0000256" key="1">
    <source>
        <dbReference type="ARBA" id="ARBA00002902"/>
    </source>
</evidence>
<dbReference type="PANTHER" id="PTHR11774:SF11">
    <property type="entry name" value="GERANYLGERANYL TRANSFERASE TYPE-2 SUBUNIT BETA"/>
    <property type="match status" value="1"/>
</dbReference>
<organism evidence="16 17">
    <name type="scientific">Drosophila albomicans</name>
    <name type="common">Fruit fly</name>
    <dbReference type="NCBI Taxonomy" id="7291"/>
    <lineage>
        <taxon>Eukaryota</taxon>
        <taxon>Metazoa</taxon>
        <taxon>Ecdysozoa</taxon>
        <taxon>Arthropoda</taxon>
        <taxon>Hexapoda</taxon>
        <taxon>Insecta</taxon>
        <taxon>Pterygota</taxon>
        <taxon>Neoptera</taxon>
        <taxon>Endopterygota</taxon>
        <taxon>Diptera</taxon>
        <taxon>Brachycera</taxon>
        <taxon>Muscomorpha</taxon>
        <taxon>Ephydroidea</taxon>
        <taxon>Drosophilidae</taxon>
        <taxon>Drosophila</taxon>
    </lineage>
</organism>
<comment type="function">
    <text evidence="1">Catalyzes the transfer of a geranylgeranyl moiety from geranylgeranyl diphosphate to both cysteines of Rab proteins with the C-terminal sequence -XXCC, -XCXC and -CCXX, such as RAB1A, RAB3A, RAB5A and RAB7A.</text>
</comment>
<evidence type="ECO:0000256" key="9">
    <source>
        <dbReference type="ARBA" id="ARBA00022833"/>
    </source>
</evidence>
<evidence type="ECO:0000313" key="17">
    <source>
        <dbReference type="RefSeq" id="XP_034098641.1"/>
    </source>
</evidence>
<evidence type="ECO:0000256" key="11">
    <source>
        <dbReference type="ARBA" id="ARBA00062019"/>
    </source>
</evidence>
<dbReference type="InterPro" id="IPR001330">
    <property type="entry name" value="Prenyltrans"/>
</dbReference>
<gene>
    <name evidence="17" type="primary">LOC117564104</name>
</gene>
<keyword evidence="7 13" id="KW-0479">Metal-binding</keyword>
<accession>A0A6P8W4T4</accession>
<evidence type="ECO:0000256" key="6">
    <source>
        <dbReference type="ARBA" id="ARBA00022679"/>
    </source>
</evidence>
<evidence type="ECO:0000256" key="5">
    <source>
        <dbReference type="ARBA" id="ARBA00022602"/>
    </source>
</evidence>
<dbReference type="FunFam" id="1.50.10.20:FF:000004">
    <property type="entry name" value="Geranylgeranyl transferase type-2 subunit beta"/>
    <property type="match status" value="1"/>
</dbReference>
<evidence type="ECO:0000313" key="16">
    <source>
        <dbReference type="Proteomes" id="UP000515160"/>
    </source>
</evidence>
<evidence type="ECO:0000256" key="8">
    <source>
        <dbReference type="ARBA" id="ARBA00022737"/>
    </source>
</evidence>
<dbReference type="Pfam" id="PF00432">
    <property type="entry name" value="Prenyltrans"/>
    <property type="match status" value="1"/>
</dbReference>
<proteinExistence type="inferred from homology"/>
<dbReference type="OrthoDB" id="5428259at2759"/>
<evidence type="ECO:0000256" key="14">
    <source>
        <dbReference type="SAM" id="MobiDB-lite"/>
    </source>
</evidence>
<keyword evidence="6 13" id="KW-0808">Transferase</keyword>
<dbReference type="GO" id="GO:0004663">
    <property type="term" value="F:Rab geranylgeranyltransferase activity"/>
    <property type="evidence" value="ECO:0007669"/>
    <property type="project" value="UniProtKB-UniRule"/>
</dbReference>
<dbReference type="InterPro" id="IPR008930">
    <property type="entry name" value="Terpenoid_cyclase/PrenylTrfase"/>
</dbReference>
<keyword evidence="16" id="KW-1185">Reference proteome</keyword>
<keyword evidence="8" id="KW-0677">Repeat</keyword>
<feature type="domain" description="Prenyltransferase alpha-alpha toroid" evidence="15">
    <location>
        <begin position="30"/>
        <end position="327"/>
    </location>
</feature>
<protein>
    <recommendedName>
        <fullName evidence="12 13">Geranylgeranyl transferase type-2 subunit beta</fullName>
        <ecNumber evidence="3 13">2.5.1.60</ecNumber>
    </recommendedName>
</protein>
<dbReference type="Gene3D" id="1.50.10.20">
    <property type="match status" value="1"/>
</dbReference>
<dbReference type="InterPro" id="IPR045089">
    <property type="entry name" value="PGGT1B-like"/>
</dbReference>
<dbReference type="SUPFAM" id="SSF48239">
    <property type="entry name" value="Terpenoid cyclases/Protein prenyltransferases"/>
    <property type="match status" value="1"/>
</dbReference>
<keyword evidence="9 13" id="KW-0862">Zinc</keyword>
<reference evidence="17" key="1">
    <citation type="submission" date="2025-08" db="UniProtKB">
        <authorList>
            <consortium name="RefSeq"/>
        </authorList>
    </citation>
    <scope>IDENTIFICATION</scope>
    <source>
        <strain evidence="17">15112-1751.03</strain>
        <tissue evidence="17">Whole Adult</tissue>
    </source>
</reference>
<evidence type="ECO:0000256" key="7">
    <source>
        <dbReference type="ARBA" id="ARBA00022723"/>
    </source>
</evidence>
<name>A0A6P8W4T4_DROAB</name>
<evidence type="ECO:0000256" key="2">
    <source>
        <dbReference type="ARBA" id="ARBA00010497"/>
    </source>
</evidence>
<feature type="region of interest" description="Disordered" evidence="14">
    <location>
        <begin position="1"/>
        <end position="22"/>
    </location>
</feature>
<dbReference type="CDD" id="cd02894">
    <property type="entry name" value="GGTase-II"/>
    <property type="match status" value="1"/>
</dbReference>
<sequence length="345" mass="38722">MDFTTFVKPSNGGASNNENETEPAKKLQFWKHVEYIENHGKQEDDFEYCMTEFLRMSGIYWGVTALDIMGQLDRLDRKSIIEFVKRCQCPTSGGFSPCEGHDPHMLYTLSAVQILCTYDALNEIDCDAVVRYVVGLQQPDGSFFGDKWGEVDTRFSFCAVATMTLLQRLEQSVDVEKAVKFVMSCCNQTDGGFGSKPGAESHAGLTYCCVGLLSLTQRLHLLDVDKLGWWLCERQLPSGGLNGRPEKLPDVCYSWWVLSSLTIMGRLHWISSEKLQQFILSCQDLETGGFSDRTGNMPDIFHTLFGIGGLSLLGHPDLKLINPTLCMPQYIIDRLGIKPQRLTLA</sequence>
<evidence type="ECO:0000256" key="13">
    <source>
        <dbReference type="RuleBase" id="RU365076"/>
    </source>
</evidence>
<dbReference type="EC" id="2.5.1.60" evidence="3 13"/>
<dbReference type="PANTHER" id="PTHR11774">
    <property type="entry name" value="GERANYLGERANYL TRANSFERASE TYPE BETA SUBUNIT"/>
    <property type="match status" value="1"/>
</dbReference>
<comment type="function">
    <text evidence="13">Catalyzes the transfer of a geranylgeranyl moiety from geranylgeranyl diphosphate to both cysteines of proteins with the C-terminal sequence -XXCC, -XCXC and -CCXX.</text>
</comment>
<evidence type="ECO:0000259" key="15">
    <source>
        <dbReference type="Pfam" id="PF00432"/>
    </source>
</evidence>
<dbReference type="Proteomes" id="UP000515160">
    <property type="component" value="Chromosome 2L"/>
</dbReference>
<evidence type="ECO:0000256" key="4">
    <source>
        <dbReference type="ARBA" id="ARBA00022553"/>
    </source>
</evidence>
<dbReference type="InterPro" id="IPR026873">
    <property type="entry name" value="Ptb1"/>
</dbReference>
<comment type="cofactor">
    <cofactor evidence="13">
        <name>Zn(2+)</name>
        <dbReference type="ChEBI" id="CHEBI:29105"/>
    </cofactor>
    <text evidence="13">Binds 1 zinc ion per subunit.</text>
</comment>
<dbReference type="CTD" id="136043847"/>
<comment type="catalytic activity">
    <reaction evidence="10 13">
        <text>geranylgeranyl diphosphate + L-cysteinyl-[protein] = S-geranylgeranyl-L-cysteinyl-[protein] + diphosphate</text>
        <dbReference type="Rhea" id="RHEA:21240"/>
        <dbReference type="Rhea" id="RHEA-COMP:10131"/>
        <dbReference type="Rhea" id="RHEA-COMP:11537"/>
        <dbReference type="ChEBI" id="CHEBI:29950"/>
        <dbReference type="ChEBI" id="CHEBI:33019"/>
        <dbReference type="ChEBI" id="CHEBI:57533"/>
        <dbReference type="ChEBI" id="CHEBI:86021"/>
        <dbReference type="EC" id="2.5.1.60"/>
    </reaction>
</comment>